<dbReference type="HAMAP" id="MF_00384">
    <property type="entry name" value="Homoser_kinase"/>
    <property type="match status" value="1"/>
</dbReference>
<evidence type="ECO:0000256" key="9">
    <source>
        <dbReference type="ARBA" id="ARBA00022777"/>
    </source>
</evidence>
<dbReference type="NCBIfam" id="TIGR00191">
    <property type="entry name" value="thrB"/>
    <property type="match status" value="1"/>
</dbReference>
<feature type="domain" description="GHMP kinase N-terminal" evidence="14">
    <location>
        <begin position="71"/>
        <end position="156"/>
    </location>
</feature>
<evidence type="ECO:0000256" key="8">
    <source>
        <dbReference type="ARBA" id="ARBA00022741"/>
    </source>
</evidence>
<dbReference type="Pfam" id="PF08544">
    <property type="entry name" value="GHMP_kinases_C"/>
    <property type="match status" value="1"/>
</dbReference>
<evidence type="ECO:0000313" key="17">
    <source>
        <dbReference type="Proteomes" id="UP001501710"/>
    </source>
</evidence>
<evidence type="ECO:0000259" key="15">
    <source>
        <dbReference type="Pfam" id="PF08544"/>
    </source>
</evidence>
<keyword evidence="8 13" id="KW-0547">Nucleotide-binding</keyword>
<dbReference type="Gene3D" id="3.30.70.890">
    <property type="entry name" value="GHMP kinase, C-terminal domain"/>
    <property type="match status" value="1"/>
</dbReference>
<proteinExistence type="inferred from homology"/>
<dbReference type="EC" id="2.7.1.39" evidence="3 13"/>
<keyword evidence="13" id="KW-0963">Cytoplasm</keyword>
<dbReference type="InterPro" id="IPR006204">
    <property type="entry name" value="GHMP_kinase_N_dom"/>
</dbReference>
<dbReference type="GO" id="GO:0016301">
    <property type="term" value="F:kinase activity"/>
    <property type="evidence" value="ECO:0007669"/>
    <property type="project" value="UniProtKB-KW"/>
</dbReference>
<dbReference type="EMBL" id="BAABAS010000006">
    <property type="protein sequence ID" value="GAA4231193.1"/>
    <property type="molecule type" value="Genomic_DNA"/>
</dbReference>
<keyword evidence="10 13" id="KW-0067">ATP-binding</keyword>
<dbReference type="PROSITE" id="PS00627">
    <property type="entry name" value="GHMP_KINASES_ATP"/>
    <property type="match status" value="1"/>
</dbReference>
<evidence type="ECO:0000256" key="12">
    <source>
        <dbReference type="ARBA" id="ARBA00049954"/>
    </source>
</evidence>
<comment type="catalytic activity">
    <reaction evidence="11 13">
        <text>L-homoserine + ATP = O-phospho-L-homoserine + ADP + H(+)</text>
        <dbReference type="Rhea" id="RHEA:13985"/>
        <dbReference type="ChEBI" id="CHEBI:15378"/>
        <dbReference type="ChEBI" id="CHEBI:30616"/>
        <dbReference type="ChEBI" id="CHEBI:57476"/>
        <dbReference type="ChEBI" id="CHEBI:57590"/>
        <dbReference type="ChEBI" id="CHEBI:456216"/>
        <dbReference type="EC" id="2.7.1.39"/>
    </reaction>
</comment>
<feature type="binding site" evidence="13">
    <location>
        <begin position="101"/>
        <end position="111"/>
    </location>
    <ligand>
        <name>ATP</name>
        <dbReference type="ChEBI" id="CHEBI:30616"/>
    </ligand>
</feature>
<evidence type="ECO:0000256" key="4">
    <source>
        <dbReference type="ARBA" id="ARBA00017858"/>
    </source>
</evidence>
<comment type="similarity">
    <text evidence="2 13">Belongs to the GHMP kinase family. Homoserine kinase subfamily.</text>
</comment>
<dbReference type="SUPFAM" id="SSF54211">
    <property type="entry name" value="Ribosomal protein S5 domain 2-like"/>
    <property type="match status" value="1"/>
</dbReference>
<evidence type="ECO:0000313" key="16">
    <source>
        <dbReference type="EMBL" id="GAA4231193.1"/>
    </source>
</evidence>
<dbReference type="PIRSF" id="PIRSF000676">
    <property type="entry name" value="Homoser_kin"/>
    <property type="match status" value="1"/>
</dbReference>
<evidence type="ECO:0000256" key="6">
    <source>
        <dbReference type="ARBA" id="ARBA00022679"/>
    </source>
</evidence>
<evidence type="ECO:0000256" key="11">
    <source>
        <dbReference type="ARBA" id="ARBA00049375"/>
    </source>
</evidence>
<organism evidence="16 17">
    <name type="scientific">Actinomadura meridiana</name>
    <dbReference type="NCBI Taxonomy" id="559626"/>
    <lineage>
        <taxon>Bacteria</taxon>
        <taxon>Bacillati</taxon>
        <taxon>Actinomycetota</taxon>
        <taxon>Actinomycetes</taxon>
        <taxon>Streptosporangiales</taxon>
        <taxon>Thermomonosporaceae</taxon>
        <taxon>Actinomadura</taxon>
    </lineage>
</organism>
<protein>
    <recommendedName>
        <fullName evidence="4 13">Homoserine kinase</fullName>
        <shortName evidence="13">HK</shortName>
        <shortName evidence="13">HSK</shortName>
        <ecNumber evidence="3 13">2.7.1.39</ecNumber>
    </recommendedName>
</protein>
<dbReference type="PRINTS" id="PR00958">
    <property type="entry name" value="HOMSERKINASE"/>
</dbReference>
<evidence type="ECO:0000256" key="3">
    <source>
        <dbReference type="ARBA" id="ARBA00012078"/>
    </source>
</evidence>
<dbReference type="InterPro" id="IPR020568">
    <property type="entry name" value="Ribosomal_Su5_D2-typ_SF"/>
</dbReference>
<keyword evidence="9 13" id="KW-0418">Kinase</keyword>
<comment type="subcellular location">
    <subcellularLocation>
        <location evidence="13">Cytoplasm</location>
    </subcellularLocation>
</comment>
<keyword evidence="17" id="KW-1185">Reference proteome</keyword>
<keyword evidence="7 13" id="KW-0791">Threonine biosynthesis</keyword>
<dbReference type="Proteomes" id="UP001501710">
    <property type="component" value="Unassembled WGS sequence"/>
</dbReference>
<evidence type="ECO:0000256" key="5">
    <source>
        <dbReference type="ARBA" id="ARBA00022605"/>
    </source>
</evidence>
<evidence type="ECO:0000256" key="2">
    <source>
        <dbReference type="ARBA" id="ARBA00007370"/>
    </source>
</evidence>
<evidence type="ECO:0000256" key="13">
    <source>
        <dbReference type="HAMAP-Rule" id="MF_00384"/>
    </source>
</evidence>
<dbReference type="InterPro" id="IPR000870">
    <property type="entry name" value="Homoserine_kinase"/>
</dbReference>
<dbReference type="Gene3D" id="3.30.230.10">
    <property type="match status" value="1"/>
</dbReference>
<dbReference type="PANTHER" id="PTHR20861:SF1">
    <property type="entry name" value="HOMOSERINE KINASE"/>
    <property type="match status" value="1"/>
</dbReference>
<dbReference type="InterPro" id="IPR036554">
    <property type="entry name" value="GHMP_kinase_C_sf"/>
</dbReference>
<dbReference type="PANTHER" id="PTHR20861">
    <property type="entry name" value="HOMOSERINE/4-DIPHOSPHOCYTIDYL-2-C-METHYL-D-ERYTHRITOL KINASE"/>
    <property type="match status" value="1"/>
</dbReference>
<dbReference type="SUPFAM" id="SSF55060">
    <property type="entry name" value="GHMP Kinase, C-terminal domain"/>
    <property type="match status" value="1"/>
</dbReference>
<keyword evidence="6 13" id="KW-0808">Transferase</keyword>
<dbReference type="InterPro" id="IPR006203">
    <property type="entry name" value="GHMP_knse_ATP-bd_CS"/>
</dbReference>
<name>A0ABP8C015_9ACTN</name>
<keyword evidence="5 13" id="KW-0028">Amino-acid biosynthesis</keyword>
<dbReference type="RefSeq" id="WP_344895581.1">
    <property type="nucleotide sequence ID" value="NZ_BAABAS010000006.1"/>
</dbReference>
<gene>
    <name evidence="13 16" type="primary">thrB</name>
    <name evidence="16" type="ORF">GCM10022254_27680</name>
</gene>
<evidence type="ECO:0000256" key="7">
    <source>
        <dbReference type="ARBA" id="ARBA00022697"/>
    </source>
</evidence>
<evidence type="ECO:0000259" key="14">
    <source>
        <dbReference type="Pfam" id="PF00288"/>
    </source>
</evidence>
<evidence type="ECO:0000256" key="10">
    <source>
        <dbReference type="ARBA" id="ARBA00022840"/>
    </source>
</evidence>
<comment type="pathway">
    <text evidence="1 13">Amino-acid biosynthesis; L-threonine biosynthesis; L-threonine from L-aspartate: step 4/5.</text>
</comment>
<dbReference type="InterPro" id="IPR014721">
    <property type="entry name" value="Ribsml_uS5_D2-typ_fold_subgr"/>
</dbReference>
<feature type="domain" description="GHMP kinase C-terminal" evidence="15">
    <location>
        <begin position="235"/>
        <end position="285"/>
    </location>
</feature>
<comment type="function">
    <text evidence="12 13">Catalyzes the ATP-dependent phosphorylation of L-homoserine to L-homoserine phosphate.</text>
</comment>
<sequence>MGWTEGPVVVRTPATSANLGPGFDSLGLALTLYDDVEVEATGKPGVSIEVDGEGTEVADRGEQHLIVRVVRRTYDILDDLAGTGPERRPPGLRLRCRNRIPHSRGLGSSSAAIVAGIVAARELHPGGELLGDDAALRLATEIEGHPDNVAPCLAGGLTVAWTTPDGPRLVRLETKITQVTAYVPEQRLATEQARGLLPETVPHGDAAANAGRAALLVAALTGGLDTSVLLDATEDRLHQDYRAPAMPESAELVARLRAAGVPAVISGAGPTVLAFTSASRVDSIAPGVGNGWLKHPLDVATRGARVVTGESTLRS</sequence>
<comment type="caution">
    <text evidence="16">The sequence shown here is derived from an EMBL/GenBank/DDBJ whole genome shotgun (WGS) entry which is preliminary data.</text>
</comment>
<evidence type="ECO:0000256" key="1">
    <source>
        <dbReference type="ARBA" id="ARBA00005015"/>
    </source>
</evidence>
<reference evidence="17" key="1">
    <citation type="journal article" date="2019" name="Int. J. Syst. Evol. Microbiol.">
        <title>The Global Catalogue of Microorganisms (GCM) 10K type strain sequencing project: providing services to taxonomists for standard genome sequencing and annotation.</title>
        <authorList>
            <consortium name="The Broad Institute Genomics Platform"/>
            <consortium name="The Broad Institute Genome Sequencing Center for Infectious Disease"/>
            <person name="Wu L."/>
            <person name="Ma J."/>
        </authorList>
    </citation>
    <scope>NUCLEOTIDE SEQUENCE [LARGE SCALE GENOMIC DNA]</scope>
    <source>
        <strain evidence="17">JCM 17440</strain>
    </source>
</reference>
<accession>A0ABP8C015</accession>
<dbReference type="Pfam" id="PF00288">
    <property type="entry name" value="GHMP_kinases_N"/>
    <property type="match status" value="1"/>
</dbReference>
<dbReference type="InterPro" id="IPR013750">
    <property type="entry name" value="GHMP_kinase_C_dom"/>
</dbReference>